<comment type="caution">
    <text evidence="10">The sequence shown here is derived from an EMBL/GenBank/DDBJ whole genome shotgun (WGS) entry which is preliminary data.</text>
</comment>
<dbReference type="InterPro" id="IPR014306">
    <property type="entry name" value="Hydroxyisourate_hydrolase"/>
</dbReference>
<evidence type="ECO:0000256" key="8">
    <source>
        <dbReference type="SAM" id="MobiDB-lite"/>
    </source>
</evidence>
<feature type="region of interest" description="Disordered" evidence="8">
    <location>
        <begin position="67"/>
        <end position="102"/>
    </location>
</feature>
<dbReference type="GO" id="GO:0033971">
    <property type="term" value="F:hydroxyisourate hydrolase activity"/>
    <property type="evidence" value="ECO:0007669"/>
    <property type="project" value="UniProtKB-EC"/>
</dbReference>
<evidence type="ECO:0000256" key="6">
    <source>
        <dbReference type="ARBA" id="ARBA00022631"/>
    </source>
</evidence>
<dbReference type="EMBL" id="ML986669">
    <property type="protein sequence ID" value="KAF2260908.1"/>
    <property type="molecule type" value="Genomic_DNA"/>
</dbReference>
<dbReference type="PANTHER" id="PTHR10395:SF7">
    <property type="entry name" value="5-HYDROXYISOURATE HYDROLASE"/>
    <property type="match status" value="1"/>
</dbReference>
<gene>
    <name evidence="10" type="ORF">CC78DRAFT_536085</name>
</gene>
<dbReference type="NCBIfam" id="TIGR02962">
    <property type="entry name" value="hdxy_isourate"/>
    <property type="match status" value="1"/>
</dbReference>
<name>A0A9P4N0V7_9PLEO</name>
<dbReference type="GO" id="GO:0006144">
    <property type="term" value="P:purine nucleobase metabolic process"/>
    <property type="evidence" value="ECO:0007669"/>
    <property type="project" value="UniProtKB-KW"/>
</dbReference>
<evidence type="ECO:0000256" key="3">
    <source>
        <dbReference type="ARBA" id="ARBA00009850"/>
    </source>
</evidence>
<proteinExistence type="inferred from homology"/>
<comment type="subunit">
    <text evidence="4">Homotetramer.</text>
</comment>
<evidence type="ECO:0000256" key="1">
    <source>
        <dbReference type="ARBA" id="ARBA00001043"/>
    </source>
</evidence>
<feature type="compositionally biased region" description="Low complexity" evidence="8">
    <location>
        <begin position="83"/>
        <end position="100"/>
    </location>
</feature>
<feature type="domain" description="Transthyretin/hydroxyisourate hydrolase" evidence="9">
    <location>
        <begin position="38"/>
        <end position="166"/>
    </location>
</feature>
<dbReference type="EC" id="3.5.2.17" evidence="5"/>
<comment type="function">
    <text evidence="2">Catalyzes the hydrolysis of 5-hydroxyisourate (HIU) to 2-oxo-4-hydroxy-4-carboxy-5-ureidoimidazoline (OHCU).</text>
</comment>
<dbReference type="OrthoDB" id="10265230at2759"/>
<dbReference type="InterPro" id="IPR036817">
    <property type="entry name" value="Transthyretin/HIU_hydrolase_sf"/>
</dbReference>
<dbReference type="InterPro" id="IPR023416">
    <property type="entry name" value="Transthyretin/HIU_hydrolase_d"/>
</dbReference>
<dbReference type="SUPFAM" id="SSF49472">
    <property type="entry name" value="Transthyretin (synonym: prealbumin)"/>
    <property type="match status" value="1"/>
</dbReference>
<dbReference type="InterPro" id="IPR023418">
    <property type="entry name" value="Thyroxine_BS"/>
</dbReference>
<keyword evidence="6" id="KW-0659">Purine metabolism</keyword>
<comment type="similarity">
    <text evidence="3">Belongs to the transthyretin family. 5-hydroxyisourate hydrolase subfamily.</text>
</comment>
<evidence type="ECO:0000256" key="7">
    <source>
        <dbReference type="ARBA" id="ARBA00022801"/>
    </source>
</evidence>
<dbReference type="Gene3D" id="2.60.40.180">
    <property type="entry name" value="Transthyretin/hydroxyisourate hydrolase domain"/>
    <property type="match status" value="1"/>
</dbReference>
<accession>A0A9P4N0V7</accession>
<evidence type="ECO:0000313" key="11">
    <source>
        <dbReference type="Proteomes" id="UP000800093"/>
    </source>
</evidence>
<evidence type="ECO:0000313" key="10">
    <source>
        <dbReference type="EMBL" id="KAF2260908.1"/>
    </source>
</evidence>
<organism evidence="10 11">
    <name type="scientific">Lojkania enalia</name>
    <dbReference type="NCBI Taxonomy" id="147567"/>
    <lineage>
        <taxon>Eukaryota</taxon>
        <taxon>Fungi</taxon>
        <taxon>Dikarya</taxon>
        <taxon>Ascomycota</taxon>
        <taxon>Pezizomycotina</taxon>
        <taxon>Dothideomycetes</taxon>
        <taxon>Pleosporomycetidae</taxon>
        <taxon>Pleosporales</taxon>
        <taxon>Pleosporales incertae sedis</taxon>
        <taxon>Lojkania</taxon>
    </lineage>
</organism>
<evidence type="ECO:0000256" key="2">
    <source>
        <dbReference type="ARBA" id="ARBA00002704"/>
    </source>
</evidence>
<protein>
    <recommendedName>
        <fullName evidence="5">hydroxyisourate hydrolase</fullName>
        <ecNumber evidence="5">3.5.2.17</ecNumber>
    </recommendedName>
</protein>
<dbReference type="AlphaFoldDB" id="A0A9P4N0V7"/>
<evidence type="ECO:0000259" key="9">
    <source>
        <dbReference type="Pfam" id="PF00576"/>
    </source>
</evidence>
<dbReference type="Proteomes" id="UP000800093">
    <property type="component" value="Unassembled WGS sequence"/>
</dbReference>
<dbReference type="CDD" id="cd05822">
    <property type="entry name" value="TLP_HIUase"/>
    <property type="match status" value="1"/>
</dbReference>
<dbReference type="Pfam" id="PF00576">
    <property type="entry name" value="Transthyretin"/>
    <property type="match status" value="1"/>
</dbReference>
<keyword evidence="11" id="KW-1185">Reference proteome</keyword>
<evidence type="ECO:0000256" key="4">
    <source>
        <dbReference type="ARBA" id="ARBA00011881"/>
    </source>
</evidence>
<comment type="catalytic activity">
    <reaction evidence="1">
        <text>5-hydroxyisourate + H2O = 5-hydroxy-2-oxo-4-ureido-2,5-dihydro-1H-imidazole-5-carboxylate + H(+)</text>
        <dbReference type="Rhea" id="RHEA:23736"/>
        <dbReference type="ChEBI" id="CHEBI:15377"/>
        <dbReference type="ChEBI" id="CHEBI:15378"/>
        <dbReference type="ChEBI" id="CHEBI:18072"/>
        <dbReference type="ChEBI" id="CHEBI:58639"/>
        <dbReference type="EC" id="3.5.2.17"/>
    </reaction>
</comment>
<evidence type="ECO:0000256" key="5">
    <source>
        <dbReference type="ARBA" id="ARBA00012609"/>
    </source>
</evidence>
<dbReference type="PROSITE" id="PS00768">
    <property type="entry name" value="TRANSTHYRETIN_1"/>
    <property type="match status" value="1"/>
</dbReference>
<sequence length="167" mass="18515">MPTPTSTQPAQRLEALSHQLDHPIPERGMMSTDKRPPITCHILDTSLGRPAANIPVLLTLHSAAPDLSFRSTTNGDGRVTAWSPSSPSSSQSQPPSSSPSLEEVFQRKEDQRWSLLFDTESYFGARGIETFFPEVQVRFLVRGGQKEEHFHVPVLLGPFGWSTYRGS</sequence>
<keyword evidence="7 10" id="KW-0378">Hydrolase</keyword>
<dbReference type="PANTHER" id="PTHR10395">
    <property type="entry name" value="URICASE AND TRANSTHYRETIN-RELATED"/>
    <property type="match status" value="1"/>
</dbReference>
<reference evidence="11" key="1">
    <citation type="journal article" date="2020" name="Stud. Mycol.">
        <title>101 Dothideomycetes genomes: A test case for predicting lifestyles and emergence of pathogens.</title>
        <authorList>
            <person name="Haridas S."/>
            <person name="Albert R."/>
            <person name="Binder M."/>
            <person name="Bloem J."/>
            <person name="LaButti K."/>
            <person name="Salamov A."/>
            <person name="Andreopoulos B."/>
            <person name="Baker S."/>
            <person name="Barry K."/>
            <person name="Bills G."/>
            <person name="Bluhm B."/>
            <person name="Cannon C."/>
            <person name="Castanera R."/>
            <person name="Culley D."/>
            <person name="Daum C."/>
            <person name="Ezra D."/>
            <person name="Gonzalez J."/>
            <person name="Henrissat B."/>
            <person name="Kuo A."/>
            <person name="Liang C."/>
            <person name="Lipzen A."/>
            <person name="Lutzoni F."/>
            <person name="Magnuson J."/>
            <person name="Mondo S."/>
            <person name="Nolan M."/>
            <person name="Ohm R."/>
            <person name="Pangilinan J."/>
            <person name="Park H.-J."/>
            <person name="Ramirez L."/>
            <person name="Alfaro M."/>
            <person name="Sun H."/>
            <person name="Tritt A."/>
            <person name="Yoshinaga Y."/>
            <person name="Zwiers L.-H."/>
            <person name="Turgeon B."/>
            <person name="Goodwin S."/>
            <person name="Spatafora J."/>
            <person name="Crous P."/>
            <person name="Grigoriev I."/>
        </authorList>
    </citation>
    <scope>NUCLEOTIDE SEQUENCE [LARGE SCALE GENOMIC DNA]</scope>
    <source>
        <strain evidence="11">CBS 304.66</strain>
    </source>
</reference>